<reference evidence="1" key="1">
    <citation type="submission" date="2021-09" db="EMBL/GenBank/DDBJ databases">
        <title>The genome of Mauremys mutica provides insights into the evolution of semi-aquatic lifestyle.</title>
        <authorList>
            <person name="Gong S."/>
            <person name="Gao Y."/>
        </authorList>
    </citation>
    <scope>NUCLEOTIDE SEQUENCE</scope>
    <source>
        <strain evidence="1">MM-2020</strain>
        <tissue evidence="1">Muscle</tissue>
    </source>
</reference>
<proteinExistence type="predicted"/>
<keyword evidence="2" id="KW-1185">Reference proteome</keyword>
<gene>
    <name evidence="1" type="ORF">KIL84_020499</name>
</gene>
<dbReference type="Proteomes" id="UP000827986">
    <property type="component" value="Unassembled WGS sequence"/>
</dbReference>
<name>A0A9D3XYX9_9SAUR</name>
<sequence length="123" mass="13613">MFINYTGKQLAYNSTVQTNDSQSSSYLNKVQTQLACYTEFFIVTKIFGIGFGIIFPTKLNKMQSSGEEGSGFILTAAIFVVQGSAVSVNNLDFLQFYTSELDPTLQKGQLLELFSHSILGNTR</sequence>
<dbReference type="EMBL" id="JAHDVG010000463">
    <property type="protein sequence ID" value="KAH1187750.1"/>
    <property type="molecule type" value="Genomic_DNA"/>
</dbReference>
<organism evidence="1 2">
    <name type="scientific">Mauremys mutica</name>
    <name type="common">yellowpond turtle</name>
    <dbReference type="NCBI Taxonomy" id="74926"/>
    <lineage>
        <taxon>Eukaryota</taxon>
        <taxon>Metazoa</taxon>
        <taxon>Chordata</taxon>
        <taxon>Craniata</taxon>
        <taxon>Vertebrata</taxon>
        <taxon>Euteleostomi</taxon>
        <taxon>Archelosauria</taxon>
        <taxon>Testudinata</taxon>
        <taxon>Testudines</taxon>
        <taxon>Cryptodira</taxon>
        <taxon>Durocryptodira</taxon>
        <taxon>Testudinoidea</taxon>
        <taxon>Geoemydidae</taxon>
        <taxon>Geoemydinae</taxon>
        <taxon>Mauremys</taxon>
    </lineage>
</organism>
<evidence type="ECO:0000313" key="1">
    <source>
        <dbReference type="EMBL" id="KAH1187750.1"/>
    </source>
</evidence>
<comment type="caution">
    <text evidence="1">The sequence shown here is derived from an EMBL/GenBank/DDBJ whole genome shotgun (WGS) entry which is preliminary data.</text>
</comment>
<evidence type="ECO:0000313" key="2">
    <source>
        <dbReference type="Proteomes" id="UP000827986"/>
    </source>
</evidence>
<dbReference type="AlphaFoldDB" id="A0A9D3XYX9"/>
<accession>A0A9D3XYX9</accession>
<protein>
    <submittedName>
        <fullName evidence="1">Uncharacterized protein</fullName>
    </submittedName>
</protein>